<dbReference type="RefSeq" id="WP_386817865.1">
    <property type="nucleotide sequence ID" value="NZ_JBHUIT010000001.1"/>
</dbReference>
<name>A0ABW5D2C1_9BACT</name>
<feature type="signal peptide" evidence="1">
    <location>
        <begin position="1"/>
        <end position="17"/>
    </location>
</feature>
<protein>
    <submittedName>
        <fullName evidence="2">DUF1573 domain-containing protein</fullName>
    </submittedName>
</protein>
<dbReference type="Gene3D" id="2.60.40.10">
    <property type="entry name" value="Immunoglobulins"/>
    <property type="match status" value="1"/>
</dbReference>
<dbReference type="InterPro" id="IPR011467">
    <property type="entry name" value="DUF1573"/>
</dbReference>
<dbReference type="EMBL" id="JBHUIT010000001">
    <property type="protein sequence ID" value="MFD2255203.1"/>
    <property type="molecule type" value="Genomic_DNA"/>
</dbReference>
<dbReference type="InterPro" id="IPR013783">
    <property type="entry name" value="Ig-like_fold"/>
</dbReference>
<dbReference type="PANTHER" id="PTHR37833">
    <property type="entry name" value="LIPOPROTEIN-RELATED"/>
    <property type="match status" value="1"/>
</dbReference>
<evidence type="ECO:0000256" key="1">
    <source>
        <dbReference type="SAM" id="SignalP"/>
    </source>
</evidence>
<organism evidence="2 3">
    <name type="scientific">Luteolibacter algae</name>
    <dbReference type="NCBI Taxonomy" id="454151"/>
    <lineage>
        <taxon>Bacteria</taxon>
        <taxon>Pseudomonadati</taxon>
        <taxon>Verrucomicrobiota</taxon>
        <taxon>Verrucomicrobiia</taxon>
        <taxon>Verrucomicrobiales</taxon>
        <taxon>Verrucomicrobiaceae</taxon>
        <taxon>Luteolibacter</taxon>
    </lineage>
</organism>
<feature type="chain" id="PRO_5047502506" evidence="1">
    <location>
        <begin position="18"/>
        <end position="224"/>
    </location>
</feature>
<keyword evidence="3" id="KW-1185">Reference proteome</keyword>
<reference evidence="3" key="1">
    <citation type="journal article" date="2019" name="Int. J. Syst. Evol. Microbiol.">
        <title>The Global Catalogue of Microorganisms (GCM) 10K type strain sequencing project: providing services to taxonomists for standard genome sequencing and annotation.</title>
        <authorList>
            <consortium name="The Broad Institute Genomics Platform"/>
            <consortium name="The Broad Institute Genome Sequencing Center for Infectious Disease"/>
            <person name="Wu L."/>
            <person name="Ma J."/>
        </authorList>
    </citation>
    <scope>NUCLEOTIDE SEQUENCE [LARGE SCALE GENOMIC DNA]</scope>
    <source>
        <strain evidence="3">CGMCC 4.7106</strain>
    </source>
</reference>
<dbReference type="PANTHER" id="PTHR37833:SF1">
    <property type="entry name" value="SIGNAL PEPTIDE PROTEIN"/>
    <property type="match status" value="1"/>
</dbReference>
<gene>
    <name evidence="2" type="ORF">ACFSSA_00815</name>
</gene>
<accession>A0ABW5D2C1</accession>
<dbReference type="Proteomes" id="UP001597375">
    <property type="component" value="Unassembled WGS sequence"/>
</dbReference>
<evidence type="ECO:0000313" key="2">
    <source>
        <dbReference type="EMBL" id="MFD2255203.1"/>
    </source>
</evidence>
<sequence length="224" mass="24519">MKCFFTIWLALTTFLSAAGLKFESELIEVDAAVDASVVTSDFKFTNSGSEDIKIVNADAGCSCLSVQVAGGKLIYKPGESGVLRATFEVGSFQGEVNKPILIWLEGDSEEKPSAQVMLRVHVPVMINLEPKTLKWEVGDPAQPKSIEVTMDYEKPIKVLSVSTSNTDFESKLVVVEEGKSYKIEVTPKTTSSPSLTIVRIETDTDVKKQRVQQAFAVIRAPLKK</sequence>
<dbReference type="Pfam" id="PF07610">
    <property type="entry name" value="DUF1573"/>
    <property type="match status" value="1"/>
</dbReference>
<comment type="caution">
    <text evidence="2">The sequence shown here is derived from an EMBL/GenBank/DDBJ whole genome shotgun (WGS) entry which is preliminary data.</text>
</comment>
<proteinExistence type="predicted"/>
<keyword evidence="1" id="KW-0732">Signal</keyword>
<evidence type="ECO:0000313" key="3">
    <source>
        <dbReference type="Proteomes" id="UP001597375"/>
    </source>
</evidence>